<accession>A2D788</accession>
<dbReference type="VEuPathDB" id="TrichDB:TVAGG3_0992110"/>
<reference evidence="1" key="1">
    <citation type="submission" date="2006-10" db="EMBL/GenBank/DDBJ databases">
        <authorList>
            <person name="Amadeo P."/>
            <person name="Zhao Q."/>
            <person name="Wortman J."/>
            <person name="Fraser-Liggett C."/>
            <person name="Carlton J."/>
        </authorList>
    </citation>
    <scope>NUCLEOTIDE SEQUENCE</scope>
    <source>
        <strain evidence="1">G3</strain>
    </source>
</reference>
<evidence type="ECO:0000313" key="1">
    <source>
        <dbReference type="EMBL" id="EAY23605.1"/>
    </source>
</evidence>
<dbReference type="SUPFAM" id="SSF56112">
    <property type="entry name" value="Protein kinase-like (PK-like)"/>
    <property type="match status" value="1"/>
</dbReference>
<dbReference type="AlphaFoldDB" id="A2D788"/>
<dbReference type="InterPro" id="IPR011009">
    <property type="entry name" value="Kinase-like_dom_sf"/>
</dbReference>
<dbReference type="EMBL" id="DS113177">
    <property type="protein sequence ID" value="EAY23605.1"/>
    <property type="molecule type" value="Genomic_DNA"/>
</dbReference>
<dbReference type="KEGG" id="tva:4720843"/>
<dbReference type="OrthoDB" id="10264967at2759"/>
<dbReference type="InParanoid" id="A2D788"/>
<evidence type="ECO:0008006" key="3">
    <source>
        <dbReference type="Google" id="ProtNLM"/>
    </source>
</evidence>
<keyword evidence="2" id="KW-1185">Reference proteome</keyword>
<dbReference type="RefSeq" id="XP_001276853.1">
    <property type="nucleotide sequence ID" value="XM_001276852.1"/>
</dbReference>
<evidence type="ECO:0000313" key="2">
    <source>
        <dbReference type="Proteomes" id="UP000001542"/>
    </source>
</evidence>
<dbReference type="VEuPathDB" id="TrichDB:TVAG_119410"/>
<protein>
    <recommendedName>
        <fullName evidence="3">Protein kinase domain-containing protein</fullName>
    </recommendedName>
</protein>
<sequence>MTEDNKIPRLQDSRYHVNLSNLSNLNYVTPTFKPLDTFLISSFVYLGDTATISRGKAANAPAIIETCIRVPFRLVCREISYLQDNLNKINNIVKIKTLTRNQALGVVSIAYEDFDFVPWETPIPTDKLIPLFEILLTTLSAIHSLKFSHGCICRSSIFISPDFTKLTLGCFHAAVKSGDIVAFTYDHPCMPQNKSKTDPRKDDVYSAALWFLSYFNDNPYDALKNIEKLQLPKEIVSVLQQLTAEKENERLDAEKAAQLVSEYLKKPSE</sequence>
<name>A2D788_TRIV3</name>
<organism evidence="1 2">
    <name type="scientific">Trichomonas vaginalis (strain ATCC PRA-98 / G3)</name>
    <dbReference type="NCBI Taxonomy" id="412133"/>
    <lineage>
        <taxon>Eukaryota</taxon>
        <taxon>Metamonada</taxon>
        <taxon>Parabasalia</taxon>
        <taxon>Trichomonadida</taxon>
        <taxon>Trichomonadidae</taxon>
        <taxon>Trichomonas</taxon>
    </lineage>
</organism>
<reference evidence="1" key="2">
    <citation type="journal article" date="2007" name="Science">
        <title>Draft genome sequence of the sexually transmitted pathogen Trichomonas vaginalis.</title>
        <authorList>
            <person name="Carlton J.M."/>
            <person name="Hirt R.P."/>
            <person name="Silva J.C."/>
            <person name="Delcher A.L."/>
            <person name="Schatz M."/>
            <person name="Zhao Q."/>
            <person name="Wortman J.R."/>
            <person name="Bidwell S.L."/>
            <person name="Alsmark U.C.M."/>
            <person name="Besteiro S."/>
            <person name="Sicheritz-Ponten T."/>
            <person name="Noel C.J."/>
            <person name="Dacks J.B."/>
            <person name="Foster P.G."/>
            <person name="Simillion C."/>
            <person name="Van de Peer Y."/>
            <person name="Miranda-Saavedra D."/>
            <person name="Barton G.J."/>
            <person name="Westrop G.D."/>
            <person name="Mueller S."/>
            <person name="Dessi D."/>
            <person name="Fiori P.L."/>
            <person name="Ren Q."/>
            <person name="Paulsen I."/>
            <person name="Zhang H."/>
            <person name="Bastida-Corcuera F.D."/>
            <person name="Simoes-Barbosa A."/>
            <person name="Brown M.T."/>
            <person name="Hayes R.D."/>
            <person name="Mukherjee M."/>
            <person name="Okumura C.Y."/>
            <person name="Schneider R."/>
            <person name="Smith A.J."/>
            <person name="Vanacova S."/>
            <person name="Villalvazo M."/>
            <person name="Haas B.J."/>
            <person name="Pertea M."/>
            <person name="Feldblyum T.V."/>
            <person name="Utterback T.R."/>
            <person name="Shu C.L."/>
            <person name="Osoegawa K."/>
            <person name="de Jong P.J."/>
            <person name="Hrdy I."/>
            <person name="Horvathova L."/>
            <person name="Zubacova Z."/>
            <person name="Dolezal P."/>
            <person name="Malik S.B."/>
            <person name="Logsdon J.M. Jr."/>
            <person name="Henze K."/>
            <person name="Gupta A."/>
            <person name="Wang C.C."/>
            <person name="Dunne R.L."/>
            <person name="Upcroft J.A."/>
            <person name="Upcroft P."/>
            <person name="White O."/>
            <person name="Salzberg S.L."/>
            <person name="Tang P."/>
            <person name="Chiu C.-H."/>
            <person name="Lee Y.-S."/>
            <person name="Embley T.M."/>
            <person name="Coombs G.H."/>
            <person name="Mottram J.C."/>
            <person name="Tachezy J."/>
            <person name="Fraser-Liggett C.M."/>
            <person name="Johnson P.J."/>
        </authorList>
    </citation>
    <scope>NUCLEOTIDE SEQUENCE [LARGE SCALE GENOMIC DNA]</scope>
    <source>
        <strain evidence="1">G3</strain>
    </source>
</reference>
<dbReference type="Proteomes" id="UP000001542">
    <property type="component" value="Unassembled WGS sequence"/>
</dbReference>
<gene>
    <name evidence="1" type="ORF">TVAG_119410</name>
</gene>
<dbReference type="Gene3D" id="1.10.510.10">
    <property type="entry name" value="Transferase(Phosphotransferase) domain 1"/>
    <property type="match status" value="1"/>
</dbReference>
<dbReference type="SMR" id="A2D788"/>
<proteinExistence type="predicted"/>